<keyword evidence="3" id="KW-1185">Reference proteome</keyword>
<evidence type="ECO:0000256" key="1">
    <source>
        <dbReference type="SAM" id="Phobius"/>
    </source>
</evidence>
<dbReference type="eggNOG" id="ENOG5034643">
    <property type="taxonomic scope" value="Bacteria"/>
</dbReference>
<feature type="transmembrane region" description="Helical" evidence="1">
    <location>
        <begin position="80"/>
        <end position="100"/>
    </location>
</feature>
<keyword evidence="1" id="KW-0812">Transmembrane</keyword>
<proteinExistence type="predicted"/>
<sequence length="105" mass="12119">MNNVISFPSNYPEGCSDDLIKDLITKFQKQIVENNYRKNPVIRPNDYPLLIEQGNKELNIRLQKRLISNLEKSSKRQRELTWAIVIIGGLNLILAILKMVNAIKV</sequence>
<protein>
    <submittedName>
        <fullName evidence="2">Uncharacterized protein</fullName>
    </submittedName>
</protein>
<evidence type="ECO:0000313" key="2">
    <source>
        <dbReference type="EMBL" id="EZH73665.1"/>
    </source>
</evidence>
<reference evidence="2 3" key="1">
    <citation type="submission" date="2014-04" db="EMBL/GenBank/DDBJ databases">
        <title>Aquimarina sp. 22II-S11-z7 Genome Sequencing.</title>
        <authorList>
            <person name="Lai Q."/>
        </authorList>
    </citation>
    <scope>NUCLEOTIDE SEQUENCE [LARGE SCALE GENOMIC DNA]</scope>
    <source>
        <strain evidence="2 3">22II-S11-z7</strain>
    </source>
</reference>
<evidence type="ECO:0000313" key="3">
    <source>
        <dbReference type="Proteomes" id="UP000023541"/>
    </source>
</evidence>
<dbReference type="Proteomes" id="UP000023541">
    <property type="component" value="Unassembled WGS sequence"/>
</dbReference>
<accession>A0A023BUM3</accession>
<gene>
    <name evidence="2" type="ORF">ATO12_17160</name>
</gene>
<keyword evidence="1" id="KW-1133">Transmembrane helix</keyword>
<dbReference type="RefSeq" id="WP_034242412.1">
    <property type="nucleotide sequence ID" value="NZ_AQRA01000005.1"/>
</dbReference>
<comment type="caution">
    <text evidence="2">The sequence shown here is derived from an EMBL/GenBank/DDBJ whole genome shotgun (WGS) entry which is preliminary data.</text>
</comment>
<dbReference type="STRING" id="1317122.ATO12_17160"/>
<organism evidence="2 3">
    <name type="scientific">Aquimarina atlantica</name>
    <dbReference type="NCBI Taxonomy" id="1317122"/>
    <lineage>
        <taxon>Bacteria</taxon>
        <taxon>Pseudomonadati</taxon>
        <taxon>Bacteroidota</taxon>
        <taxon>Flavobacteriia</taxon>
        <taxon>Flavobacteriales</taxon>
        <taxon>Flavobacteriaceae</taxon>
        <taxon>Aquimarina</taxon>
    </lineage>
</organism>
<name>A0A023BUM3_9FLAO</name>
<keyword evidence="1" id="KW-0472">Membrane</keyword>
<dbReference type="OrthoDB" id="1449971at2"/>
<dbReference type="AlphaFoldDB" id="A0A023BUM3"/>
<dbReference type="EMBL" id="AQRA01000005">
    <property type="protein sequence ID" value="EZH73665.1"/>
    <property type="molecule type" value="Genomic_DNA"/>
</dbReference>